<dbReference type="Proteomes" id="UP001057375">
    <property type="component" value="Unassembled WGS sequence"/>
</dbReference>
<dbReference type="HAMAP" id="MF_00310">
    <property type="entry name" value="ATP_synth_B_arch"/>
    <property type="match status" value="1"/>
</dbReference>
<evidence type="ECO:0000259" key="4">
    <source>
        <dbReference type="Pfam" id="PF00006"/>
    </source>
</evidence>
<dbReference type="InterPro" id="IPR022879">
    <property type="entry name" value="V-ATPase_su_B/beta"/>
</dbReference>
<dbReference type="PIRSF" id="PIRSF039114">
    <property type="entry name" value="V-ATPsynth_beta/V-ATPase_B"/>
    <property type="match status" value="1"/>
</dbReference>
<dbReference type="Gene3D" id="3.40.50.12240">
    <property type="match status" value="2"/>
</dbReference>
<dbReference type="InterPro" id="IPR000194">
    <property type="entry name" value="ATPase_F1/V1/A1_a/bsu_nucl-bd"/>
</dbReference>
<reference evidence="7" key="1">
    <citation type="submission" date="2022-03" db="EMBL/GenBank/DDBJ databases">
        <title>Draft genome sequence of Aduncisulcus paluster, a free-living microaerophilic Fornicata.</title>
        <authorList>
            <person name="Yuyama I."/>
            <person name="Kume K."/>
            <person name="Tamura T."/>
            <person name="Inagaki Y."/>
            <person name="Hashimoto T."/>
        </authorList>
    </citation>
    <scope>NUCLEOTIDE SEQUENCE</scope>
    <source>
        <strain evidence="7">NY0171</strain>
    </source>
</reference>
<evidence type="ECO:0000313" key="8">
    <source>
        <dbReference type="Proteomes" id="UP001057375"/>
    </source>
</evidence>
<protein>
    <submittedName>
        <fullName evidence="7">V-type proton ATPase subunit B 2</fullName>
    </submittedName>
</protein>
<dbReference type="CDD" id="cd01135">
    <property type="entry name" value="V_A-ATPase_B"/>
    <property type="match status" value="1"/>
</dbReference>
<dbReference type="PANTHER" id="PTHR43389">
    <property type="entry name" value="V-TYPE PROTON ATPASE SUBUNIT B"/>
    <property type="match status" value="1"/>
</dbReference>
<feature type="domain" description="ATP synthase A/B type C-terminal" evidence="6">
    <location>
        <begin position="416"/>
        <end position="515"/>
    </location>
</feature>
<proteinExistence type="inferred from homology"/>
<evidence type="ECO:0000259" key="5">
    <source>
        <dbReference type="Pfam" id="PF02874"/>
    </source>
</evidence>
<dbReference type="EMBL" id="BQXS01014068">
    <property type="protein sequence ID" value="GKT30207.1"/>
    <property type="molecule type" value="Genomic_DNA"/>
</dbReference>
<evidence type="ECO:0000256" key="1">
    <source>
        <dbReference type="ARBA" id="ARBA00008936"/>
    </source>
</evidence>
<evidence type="ECO:0000256" key="2">
    <source>
        <dbReference type="ARBA" id="ARBA00022448"/>
    </source>
</evidence>
<keyword evidence="2" id="KW-0813">Transport</keyword>
<dbReference type="CDD" id="cd18112">
    <property type="entry name" value="ATP-synt_V_A-type_beta_C"/>
    <property type="match status" value="1"/>
</dbReference>
<evidence type="ECO:0000256" key="3">
    <source>
        <dbReference type="ARBA" id="ARBA00023065"/>
    </source>
</evidence>
<feature type="domain" description="ATPase F1/V1/A1 complex alpha/beta subunit N-terminal" evidence="5">
    <location>
        <begin position="16"/>
        <end position="81"/>
    </location>
</feature>
<sequence>MSSDKIKPTISYRTVRKVKGPLIILDHVKGAKASEIVNIDLGDGTCRSGQVLEIDGEKAVVQVFEGTTDISVSRTKVEFTGKTMELGVSEDMLGRIFNGSAKPIDGGPEVVPEKYVDTTGEPLNPTRRVYPREMIQTGFSIIDVMASIARGQKIPLFSDSGLPHDRIAAQICKQADLVRIPKELRKEGEKEETEEEKSVEFAIVFGAMGISRDTYRFFVNQFETAGCMHRTVLFVNLADDPAIERIITPRLALTTAEFLAFEKGYHVLVILTDITSYANALREISSAREEVPGRRGYPGYLYTDLASIFERAGRAKGKKGSITQIPVLSMPNGDITHPIPDLSGYITEGQIFVDRSLENANIYPPIDPLPCLSRLMKSAIGEGMTRQIFVDRSLENANIYPPIDPLPCLSRLMKSAIGEGMTREDHGCVSNQLYACYAQGREVEDMKSVVGEEALTHQDKLHLEFLEDFKMEFLHQGFDNPRTIFESLDLAWKLLRKFPPEMLERIPTDMLKKYYYE</sequence>
<keyword evidence="8" id="KW-1185">Reference proteome</keyword>
<dbReference type="Pfam" id="PF00006">
    <property type="entry name" value="ATP-synt_ab"/>
    <property type="match status" value="1"/>
</dbReference>
<comment type="caution">
    <text evidence="7">The sequence shown here is derived from an EMBL/GenBank/DDBJ whole genome shotgun (WGS) entry which is preliminary data.</text>
</comment>
<evidence type="ECO:0000259" key="6">
    <source>
        <dbReference type="Pfam" id="PF22919"/>
    </source>
</evidence>
<dbReference type="InterPro" id="IPR055190">
    <property type="entry name" value="ATP-synt_VA_C"/>
</dbReference>
<dbReference type="PANTHER" id="PTHR43389:SF4">
    <property type="entry name" value="V-TYPE PROTON ATPASE SUBUNIT B"/>
    <property type="match status" value="1"/>
</dbReference>
<accession>A0ABQ5KCC3</accession>
<comment type="similarity">
    <text evidence="1">Belongs to the ATPase alpha/beta chains family.</text>
</comment>
<dbReference type="Pfam" id="PF22919">
    <property type="entry name" value="ATP-synt_VA_C"/>
    <property type="match status" value="1"/>
</dbReference>
<feature type="domain" description="ATPase F1/V1/A1 complex alpha/beta subunit nucleotide-binding" evidence="4">
    <location>
        <begin position="138"/>
        <end position="373"/>
    </location>
</feature>
<dbReference type="InterPro" id="IPR004100">
    <property type="entry name" value="ATPase_F1/V1/A1_a/bsu_N"/>
</dbReference>
<dbReference type="InterPro" id="IPR027417">
    <property type="entry name" value="P-loop_NTPase"/>
</dbReference>
<keyword evidence="3" id="KW-0406">Ion transport</keyword>
<dbReference type="NCBIfam" id="NF003235">
    <property type="entry name" value="PRK04196.1"/>
    <property type="match status" value="1"/>
</dbReference>
<dbReference type="SUPFAM" id="SSF52540">
    <property type="entry name" value="P-loop containing nucleoside triphosphate hydrolases"/>
    <property type="match status" value="1"/>
</dbReference>
<evidence type="ECO:0000313" key="7">
    <source>
        <dbReference type="EMBL" id="GKT30207.1"/>
    </source>
</evidence>
<organism evidence="7 8">
    <name type="scientific">Aduncisulcus paluster</name>
    <dbReference type="NCBI Taxonomy" id="2918883"/>
    <lineage>
        <taxon>Eukaryota</taxon>
        <taxon>Metamonada</taxon>
        <taxon>Carpediemonas-like organisms</taxon>
        <taxon>Aduncisulcus</taxon>
    </lineage>
</organism>
<gene>
    <name evidence="7" type="ORF">ADUPG1_014332</name>
</gene>
<dbReference type="CDD" id="cd18118">
    <property type="entry name" value="ATP-synt_V_A-type_beta_N"/>
    <property type="match status" value="1"/>
</dbReference>
<dbReference type="Pfam" id="PF02874">
    <property type="entry name" value="ATP-synt_ab_N"/>
    <property type="match status" value="1"/>
</dbReference>
<name>A0ABQ5KCC3_9EUKA</name>